<reference evidence="2 3" key="1">
    <citation type="submission" date="2023-12" db="EMBL/GenBank/DDBJ databases">
        <title>A high-quality genome assembly for Dillenia turbinata (Dilleniales).</title>
        <authorList>
            <person name="Chanderbali A."/>
        </authorList>
    </citation>
    <scope>NUCLEOTIDE SEQUENCE [LARGE SCALE GENOMIC DNA]</scope>
    <source>
        <strain evidence="2">LSX21</strain>
        <tissue evidence="2">Leaf</tissue>
    </source>
</reference>
<organism evidence="2 3">
    <name type="scientific">Dillenia turbinata</name>
    <dbReference type="NCBI Taxonomy" id="194707"/>
    <lineage>
        <taxon>Eukaryota</taxon>
        <taxon>Viridiplantae</taxon>
        <taxon>Streptophyta</taxon>
        <taxon>Embryophyta</taxon>
        <taxon>Tracheophyta</taxon>
        <taxon>Spermatophyta</taxon>
        <taxon>Magnoliopsida</taxon>
        <taxon>eudicotyledons</taxon>
        <taxon>Gunneridae</taxon>
        <taxon>Pentapetalae</taxon>
        <taxon>Dilleniales</taxon>
        <taxon>Dilleniaceae</taxon>
        <taxon>Dillenia</taxon>
    </lineage>
</organism>
<dbReference type="Proteomes" id="UP001370490">
    <property type="component" value="Unassembled WGS sequence"/>
</dbReference>
<accession>A0AAN8U795</accession>
<dbReference type="PANTHER" id="PTHR42743:SF11">
    <property type="entry name" value="AMINODEOXYCHORISMATE LYASE"/>
    <property type="match status" value="1"/>
</dbReference>
<dbReference type="InterPro" id="IPR050571">
    <property type="entry name" value="Class-IV_PLP-Dep_Aminotrnsfr"/>
</dbReference>
<evidence type="ECO:0000313" key="2">
    <source>
        <dbReference type="EMBL" id="KAK6911513.1"/>
    </source>
</evidence>
<dbReference type="EMBL" id="JBAMMX010000028">
    <property type="protein sequence ID" value="KAK6911513.1"/>
    <property type="molecule type" value="Genomic_DNA"/>
</dbReference>
<name>A0AAN8U795_9MAGN</name>
<sequence>MNKPSVGQVTAADYRRDPLNPHSLCSSAAPLVTESPVMGEKREIEAIHSWSAPRSLSTSLKYSFSQRDDMEVLDEPLYANCLRLTGIQRPYPDEVLSETVCMMKEDHVHSL</sequence>
<gene>
    <name evidence="2" type="ORF">RJ641_023606</name>
</gene>
<dbReference type="GO" id="GO:0019752">
    <property type="term" value="P:carboxylic acid metabolic process"/>
    <property type="evidence" value="ECO:0007669"/>
    <property type="project" value="TreeGrafter"/>
</dbReference>
<keyword evidence="3" id="KW-1185">Reference proteome</keyword>
<comment type="caution">
    <text evidence="2">The sequence shown here is derived from an EMBL/GenBank/DDBJ whole genome shotgun (WGS) entry which is preliminary data.</text>
</comment>
<dbReference type="PANTHER" id="PTHR42743">
    <property type="entry name" value="AMINO-ACID AMINOTRANSFERASE"/>
    <property type="match status" value="1"/>
</dbReference>
<comment type="similarity">
    <text evidence="1">Belongs to the class-IV pyridoxal-phosphate-dependent aminotransferase family.</text>
</comment>
<evidence type="ECO:0000256" key="1">
    <source>
        <dbReference type="ARBA" id="ARBA00009320"/>
    </source>
</evidence>
<dbReference type="Pfam" id="PF19798">
    <property type="entry name" value="Sulfotransfer_5"/>
    <property type="match status" value="1"/>
</dbReference>
<proteinExistence type="inferred from homology"/>
<dbReference type="AlphaFoldDB" id="A0AAN8U795"/>
<evidence type="ECO:0000313" key="3">
    <source>
        <dbReference type="Proteomes" id="UP001370490"/>
    </source>
</evidence>
<protein>
    <submittedName>
        <fullName evidence="2">Uncharacterized protein</fullName>
    </submittedName>
</protein>